<dbReference type="PANTHER" id="PTHR41533">
    <property type="entry name" value="L,D-TRANSPEPTIDASE HI_1667-RELATED"/>
    <property type="match status" value="1"/>
</dbReference>
<feature type="domain" description="L,D-TPase catalytic" evidence="8">
    <location>
        <begin position="313"/>
        <end position="490"/>
    </location>
</feature>
<evidence type="ECO:0000256" key="6">
    <source>
        <dbReference type="ARBA" id="ARBA00023316"/>
    </source>
</evidence>
<dbReference type="InterPro" id="IPR045380">
    <property type="entry name" value="LD_TPept_scaffold_dom"/>
</dbReference>
<dbReference type="Pfam" id="PF20142">
    <property type="entry name" value="Scaffold"/>
    <property type="match status" value="1"/>
</dbReference>
<dbReference type="GO" id="GO:0008360">
    <property type="term" value="P:regulation of cell shape"/>
    <property type="evidence" value="ECO:0007669"/>
    <property type="project" value="UniProtKB-UniRule"/>
</dbReference>
<evidence type="ECO:0000256" key="1">
    <source>
        <dbReference type="ARBA" id="ARBA00004752"/>
    </source>
</evidence>
<feature type="active site" description="Proton donor/acceptor" evidence="7">
    <location>
        <position position="443"/>
    </location>
</feature>
<dbReference type="Gene3D" id="2.40.440.10">
    <property type="entry name" value="L,D-transpeptidase catalytic domain-like"/>
    <property type="match status" value="1"/>
</dbReference>
<evidence type="ECO:0000256" key="3">
    <source>
        <dbReference type="ARBA" id="ARBA00022679"/>
    </source>
</evidence>
<dbReference type="UniPathway" id="UPA00219"/>
<dbReference type="Proteomes" id="UP000309016">
    <property type="component" value="Chromosome"/>
</dbReference>
<evidence type="ECO:0000256" key="5">
    <source>
        <dbReference type="ARBA" id="ARBA00022984"/>
    </source>
</evidence>
<feature type="active site" description="Nucleophile" evidence="7">
    <location>
        <position position="462"/>
    </location>
</feature>
<dbReference type="InterPro" id="IPR038063">
    <property type="entry name" value="Transpep_catalytic_dom"/>
</dbReference>
<dbReference type="InterPro" id="IPR036365">
    <property type="entry name" value="PGBD-like_sf"/>
</dbReference>
<gene>
    <name evidence="9" type="ORF">FHG64_13665</name>
</gene>
<dbReference type="InterPro" id="IPR052905">
    <property type="entry name" value="LD-transpeptidase_YkuD-like"/>
</dbReference>
<dbReference type="InterPro" id="IPR002477">
    <property type="entry name" value="Peptidoglycan-bd-like"/>
</dbReference>
<dbReference type="Pfam" id="PF01471">
    <property type="entry name" value="PG_binding_1"/>
    <property type="match status" value="1"/>
</dbReference>
<keyword evidence="3" id="KW-0808">Transferase</keyword>
<dbReference type="SUPFAM" id="SSF47090">
    <property type="entry name" value="PGBD-like"/>
    <property type="match status" value="1"/>
</dbReference>
<keyword evidence="4 7" id="KW-0133">Cell shape</keyword>
<sequence length="542" mass="62471">MKYHHPHFLHTRYILVLILIISLSACKNESSGGFFSFGGIEELGNAEYIHKAVTNPPASLYMQDSVTAFYENRSYLPAWSSPGLRDGLLEALEASEDEGLIFGEYHGEKIREDLSNLEDLSEEERSRLDVIMTDAYLKYASHLYNGKTNPKDLHEIWDVPSVKIDHLAILEEAVEEKDFAKALDQIRSNHQIYNELKKSLKEYRDLSANFQGFEAIPEGETVEPGEEDSRISQIQERLEFFGYLKNTDSTGNKYTEELAEALKSFQEENGIENDGIIGNNTIRFLNKGYDQRRDQILVNLERWRWYPRDLGDHFILVNIANYRLQVVKNGDTVRTHKTMVGTEARKTPVFSREVKHLVFNPDWTIPPTIQNKDVIPGMQRNSNYLANRNIKVYDQSGNEVNPSRINWNGDQAKGLTYRQDPGASNPLGRVKIMYPNEYLIYLHDTPSQALFERNSRAESSGCVRVEDAIDLAKYLLEDQDEYTSDKVDEIIAGGEKTHVDMKQEVQVHHFYWTAWRENGRTRFTEDIYNYDKKLLKALKSGS</sequence>
<dbReference type="RefSeq" id="WP_139066928.1">
    <property type="nucleotide sequence ID" value="NZ_CP040812.1"/>
</dbReference>
<dbReference type="AlphaFoldDB" id="A0A5B7X4U3"/>
<organism evidence="9 10">
    <name type="scientific">Antarcticibacterium flavum</name>
    <dbReference type="NCBI Taxonomy" id="2058175"/>
    <lineage>
        <taxon>Bacteria</taxon>
        <taxon>Pseudomonadati</taxon>
        <taxon>Bacteroidota</taxon>
        <taxon>Flavobacteriia</taxon>
        <taxon>Flavobacteriales</taxon>
        <taxon>Flavobacteriaceae</taxon>
        <taxon>Antarcticibacterium</taxon>
    </lineage>
</organism>
<dbReference type="InterPro" id="IPR036366">
    <property type="entry name" value="PGBDSf"/>
</dbReference>
<dbReference type="SUPFAM" id="SSF141523">
    <property type="entry name" value="L,D-transpeptidase catalytic domain-like"/>
    <property type="match status" value="1"/>
</dbReference>
<accession>A0A5B7X4U3</accession>
<dbReference type="CDD" id="cd16913">
    <property type="entry name" value="YkuD_like"/>
    <property type="match status" value="1"/>
</dbReference>
<protein>
    <recommendedName>
        <fullName evidence="8">L,D-TPase catalytic domain-containing protein</fullName>
    </recommendedName>
</protein>
<proteinExistence type="inferred from homology"/>
<dbReference type="OrthoDB" id="9778545at2"/>
<evidence type="ECO:0000259" key="8">
    <source>
        <dbReference type="PROSITE" id="PS52029"/>
    </source>
</evidence>
<comment type="similarity">
    <text evidence="2">Belongs to the YkuD family.</text>
</comment>
<dbReference type="Gene3D" id="1.10.101.10">
    <property type="entry name" value="PGBD-like superfamily/PGBD"/>
    <property type="match status" value="1"/>
</dbReference>
<dbReference type="Pfam" id="PF03734">
    <property type="entry name" value="YkuD"/>
    <property type="match status" value="1"/>
</dbReference>
<dbReference type="GO" id="GO:0016740">
    <property type="term" value="F:transferase activity"/>
    <property type="evidence" value="ECO:0007669"/>
    <property type="project" value="UniProtKB-KW"/>
</dbReference>
<dbReference type="GO" id="GO:0009252">
    <property type="term" value="P:peptidoglycan biosynthetic process"/>
    <property type="evidence" value="ECO:0007669"/>
    <property type="project" value="UniProtKB-UniPathway"/>
</dbReference>
<keyword evidence="10" id="KW-1185">Reference proteome</keyword>
<keyword evidence="6 7" id="KW-0961">Cell wall biogenesis/degradation</keyword>
<reference evidence="9 10" key="1">
    <citation type="submission" date="2019-06" db="EMBL/GenBank/DDBJ databases">
        <title>Complete genome sequence of Antarcticibacterium flavum KCTC 52984T from an Antarctic marine sediment.</title>
        <authorList>
            <person name="Lee Y.M."/>
            <person name="Shin S.C."/>
        </authorList>
    </citation>
    <scope>NUCLEOTIDE SEQUENCE [LARGE SCALE GENOMIC DNA]</scope>
    <source>
        <strain evidence="9 10">KCTC 52984</strain>
    </source>
</reference>
<dbReference type="PANTHER" id="PTHR41533:SF2">
    <property type="entry name" value="BLR7131 PROTEIN"/>
    <property type="match status" value="1"/>
</dbReference>
<dbReference type="EMBL" id="CP040812">
    <property type="protein sequence ID" value="QCY70369.1"/>
    <property type="molecule type" value="Genomic_DNA"/>
</dbReference>
<evidence type="ECO:0000256" key="4">
    <source>
        <dbReference type="ARBA" id="ARBA00022960"/>
    </source>
</evidence>
<name>A0A5B7X4U3_9FLAO</name>
<dbReference type="GO" id="GO:0071555">
    <property type="term" value="P:cell wall organization"/>
    <property type="evidence" value="ECO:0007669"/>
    <property type="project" value="UniProtKB-UniRule"/>
</dbReference>
<evidence type="ECO:0000313" key="9">
    <source>
        <dbReference type="EMBL" id="QCY70369.1"/>
    </source>
</evidence>
<evidence type="ECO:0000313" key="10">
    <source>
        <dbReference type="Proteomes" id="UP000309016"/>
    </source>
</evidence>
<dbReference type="PROSITE" id="PS52029">
    <property type="entry name" value="LD_TPASE"/>
    <property type="match status" value="1"/>
</dbReference>
<dbReference type="PROSITE" id="PS51257">
    <property type="entry name" value="PROKAR_LIPOPROTEIN"/>
    <property type="match status" value="1"/>
</dbReference>
<evidence type="ECO:0000256" key="2">
    <source>
        <dbReference type="ARBA" id="ARBA00005992"/>
    </source>
</evidence>
<dbReference type="InterPro" id="IPR005490">
    <property type="entry name" value="LD_TPept_cat_dom"/>
</dbReference>
<comment type="pathway">
    <text evidence="1 7">Cell wall biogenesis; peptidoglycan biosynthesis.</text>
</comment>
<keyword evidence="5 7" id="KW-0573">Peptidoglycan synthesis</keyword>
<evidence type="ECO:0000256" key="7">
    <source>
        <dbReference type="PROSITE-ProRule" id="PRU01373"/>
    </source>
</evidence>
<dbReference type="KEGG" id="afla:FHG64_13665"/>
<dbReference type="GO" id="GO:0004180">
    <property type="term" value="F:carboxypeptidase activity"/>
    <property type="evidence" value="ECO:0007669"/>
    <property type="project" value="UniProtKB-ARBA"/>
</dbReference>